<keyword evidence="1" id="KW-0732">Signal</keyword>
<evidence type="ECO:0000256" key="1">
    <source>
        <dbReference type="SAM" id="SignalP"/>
    </source>
</evidence>
<dbReference type="AlphaFoldDB" id="A0AA88CL48"/>
<proteinExistence type="predicted"/>
<feature type="signal peptide" evidence="1">
    <location>
        <begin position="1"/>
        <end position="23"/>
    </location>
</feature>
<organism evidence="2 3">
    <name type="scientific">Ficus carica</name>
    <name type="common">Common fig</name>
    <dbReference type="NCBI Taxonomy" id="3494"/>
    <lineage>
        <taxon>Eukaryota</taxon>
        <taxon>Viridiplantae</taxon>
        <taxon>Streptophyta</taxon>
        <taxon>Embryophyta</taxon>
        <taxon>Tracheophyta</taxon>
        <taxon>Spermatophyta</taxon>
        <taxon>Magnoliopsida</taxon>
        <taxon>eudicotyledons</taxon>
        <taxon>Gunneridae</taxon>
        <taxon>Pentapetalae</taxon>
        <taxon>rosids</taxon>
        <taxon>fabids</taxon>
        <taxon>Rosales</taxon>
        <taxon>Moraceae</taxon>
        <taxon>Ficeae</taxon>
        <taxon>Ficus</taxon>
    </lineage>
</organism>
<accession>A0AA88CL48</accession>
<protein>
    <submittedName>
        <fullName evidence="2">Uncharacterized protein</fullName>
    </submittedName>
</protein>
<feature type="chain" id="PRO_5041670494" evidence="1">
    <location>
        <begin position="24"/>
        <end position="74"/>
    </location>
</feature>
<dbReference type="Proteomes" id="UP001187192">
    <property type="component" value="Unassembled WGS sequence"/>
</dbReference>
<gene>
    <name evidence="2" type="ORF">TIFTF001_045344</name>
</gene>
<evidence type="ECO:0000313" key="3">
    <source>
        <dbReference type="Proteomes" id="UP001187192"/>
    </source>
</evidence>
<dbReference type="EMBL" id="BTGU01003895">
    <property type="protein sequence ID" value="GMN20502.1"/>
    <property type="molecule type" value="Genomic_DNA"/>
</dbReference>
<name>A0AA88CL48_FICCA</name>
<keyword evidence="3" id="KW-1185">Reference proteome</keyword>
<sequence length="74" mass="8177">MKAYLILCILVASLLFFPSLFFAREFPAGTVTPAASNPYKPAKLCGGKGKTYECKCRSKLVANDTRRNDQVITM</sequence>
<evidence type="ECO:0000313" key="2">
    <source>
        <dbReference type="EMBL" id="GMN20502.1"/>
    </source>
</evidence>
<comment type="caution">
    <text evidence="2">The sequence shown here is derived from an EMBL/GenBank/DDBJ whole genome shotgun (WGS) entry which is preliminary data.</text>
</comment>
<reference evidence="2" key="1">
    <citation type="submission" date="2023-07" db="EMBL/GenBank/DDBJ databases">
        <title>draft genome sequence of fig (Ficus carica).</title>
        <authorList>
            <person name="Takahashi T."/>
            <person name="Nishimura K."/>
        </authorList>
    </citation>
    <scope>NUCLEOTIDE SEQUENCE</scope>
</reference>